<evidence type="ECO:0000256" key="1">
    <source>
        <dbReference type="SAM" id="Phobius"/>
    </source>
</evidence>
<comment type="caution">
    <text evidence="2">The sequence shown here is derived from an EMBL/GenBank/DDBJ whole genome shotgun (WGS) entry which is preliminary data.</text>
</comment>
<keyword evidence="1" id="KW-1133">Transmembrane helix</keyword>
<reference evidence="2 3" key="1">
    <citation type="submission" date="2018-04" db="EMBL/GenBank/DDBJ databases">
        <title>Flavobacterium sp. nov., isolated from glacier ice.</title>
        <authorList>
            <person name="Liu Q."/>
            <person name="Xin Y.-H."/>
        </authorList>
    </citation>
    <scope>NUCLEOTIDE SEQUENCE [LARGE SCALE GENOMIC DNA]</scope>
    <source>
        <strain evidence="2 3">LB2P30</strain>
    </source>
</reference>
<dbReference type="Proteomes" id="UP000245618">
    <property type="component" value="Unassembled WGS sequence"/>
</dbReference>
<feature type="transmembrane region" description="Helical" evidence="1">
    <location>
        <begin position="12"/>
        <end position="30"/>
    </location>
</feature>
<evidence type="ECO:0000313" key="2">
    <source>
        <dbReference type="EMBL" id="PWA11687.1"/>
    </source>
</evidence>
<protein>
    <submittedName>
        <fullName evidence="2">Uncharacterized protein</fullName>
    </submittedName>
</protein>
<keyword evidence="1" id="KW-0472">Membrane</keyword>
<accession>A0A2U1K2F4</accession>
<organism evidence="2 3">
    <name type="scientific">Flavobacterium laiguense</name>
    <dbReference type="NCBI Taxonomy" id="2169409"/>
    <lineage>
        <taxon>Bacteria</taxon>
        <taxon>Pseudomonadati</taxon>
        <taxon>Bacteroidota</taxon>
        <taxon>Flavobacteriia</taxon>
        <taxon>Flavobacteriales</taxon>
        <taxon>Flavobacteriaceae</taxon>
        <taxon>Flavobacterium</taxon>
    </lineage>
</organism>
<dbReference type="AlphaFoldDB" id="A0A2U1K2F4"/>
<gene>
    <name evidence="2" type="ORF">DB891_02465</name>
</gene>
<sequence length="66" mass="7788">MEANLRKCLITTRQSLFCVLFFGLLLYNFTNSKNKTLFKKQKSGNYETKNFYNTTDNYLKNGTFVL</sequence>
<keyword evidence="3" id="KW-1185">Reference proteome</keyword>
<dbReference type="EMBL" id="QCZH01000001">
    <property type="protein sequence ID" value="PWA11687.1"/>
    <property type="molecule type" value="Genomic_DNA"/>
</dbReference>
<keyword evidence="1" id="KW-0812">Transmembrane</keyword>
<evidence type="ECO:0000313" key="3">
    <source>
        <dbReference type="Proteomes" id="UP000245618"/>
    </source>
</evidence>
<name>A0A2U1K2F4_9FLAO</name>
<proteinExistence type="predicted"/>